<dbReference type="PANTHER" id="PTHR43429:SF3">
    <property type="entry name" value="NITRITE REDUCTASE [NAD(P)H]"/>
    <property type="match status" value="1"/>
</dbReference>
<feature type="domain" description="FAD/NAD(P)-binding" evidence="5">
    <location>
        <begin position="1"/>
        <end position="284"/>
    </location>
</feature>
<keyword evidence="7" id="KW-1185">Reference proteome</keyword>
<keyword evidence="3" id="KW-0285">Flavoprotein</keyword>
<dbReference type="RefSeq" id="WP_305908273.1">
    <property type="nucleotide sequence ID" value="NZ_CP157743.1"/>
</dbReference>
<evidence type="ECO:0000256" key="4">
    <source>
        <dbReference type="ARBA" id="ARBA00022827"/>
    </source>
</evidence>
<sequence length="338" mass="38062">MRVIIIGSGIAGVTFAEHYRKLSPDAKITLLTGENRGYYSRPLLSRGFSEEDIEKTIILRTFNALQEKNICIIPGVTVTAIHPEEHSIDVKGIDEIEQLDYDKLIIATGSAAFIPPPFQPYRENFFLLNSLEDLITLRRFRQPFLDSRRKPNWAIIGGGLIGCELASDLAVSGDKVCLFHAMDKLMERQLVEQDSTALLTVLEKLSIEVRLNQAIQRIDKESGKIAISVDNNRRPFDAAIVSCGFKPRIELAEQAGLQTGRGIRVNQSLQTSHEDIYALGDVAELPNGKLYAYIIPIRHQARWLAEYFCGQPQQDWRPAEFSPEAKVHGFQAAHPYRF</sequence>
<dbReference type="EMBL" id="CP157743">
    <property type="protein sequence ID" value="XBS18987.1"/>
    <property type="molecule type" value="Genomic_DNA"/>
</dbReference>
<dbReference type="InterPro" id="IPR023753">
    <property type="entry name" value="FAD/NAD-binding_dom"/>
</dbReference>
<keyword evidence="4" id="KW-0274">FAD</keyword>
<dbReference type="Pfam" id="PF07992">
    <property type="entry name" value="Pyr_redox_2"/>
    <property type="match status" value="1"/>
</dbReference>
<evidence type="ECO:0000256" key="2">
    <source>
        <dbReference type="ARBA" id="ARBA00006442"/>
    </source>
</evidence>
<reference evidence="6 7" key="1">
    <citation type="journal article" date="2024" name="Microbiology">
        <title>Methylomarinum rosea sp. nov., a novel halophilic methanotrophic bacterium from the hypersaline Lake Elton.</title>
        <authorList>
            <person name="Suleimanov R.Z."/>
            <person name="Oshkin I.Y."/>
            <person name="Danilova O.V."/>
            <person name="Suzina N.E."/>
            <person name="Dedysh S.N."/>
        </authorList>
    </citation>
    <scope>NUCLEOTIDE SEQUENCE [LARGE SCALE GENOMIC DNA]</scope>
    <source>
        <strain evidence="6 7">Ch1-1</strain>
    </source>
</reference>
<name>A0AAU7NPU6_9GAMM</name>
<dbReference type="AlphaFoldDB" id="A0AAU7NPU6"/>
<organism evidence="6 7">
    <name type="scientific">Methylomarinum roseum</name>
    <dbReference type="NCBI Taxonomy" id="3067653"/>
    <lineage>
        <taxon>Bacteria</taxon>
        <taxon>Pseudomonadati</taxon>
        <taxon>Pseudomonadota</taxon>
        <taxon>Gammaproteobacteria</taxon>
        <taxon>Methylococcales</taxon>
        <taxon>Methylococcaceae</taxon>
        <taxon>Methylomarinum</taxon>
    </lineage>
</organism>
<evidence type="ECO:0000259" key="5">
    <source>
        <dbReference type="Pfam" id="PF07992"/>
    </source>
</evidence>
<evidence type="ECO:0000313" key="7">
    <source>
        <dbReference type="Proteomes" id="UP001225378"/>
    </source>
</evidence>
<evidence type="ECO:0000256" key="3">
    <source>
        <dbReference type="ARBA" id="ARBA00022630"/>
    </source>
</evidence>
<dbReference type="GO" id="GO:0016491">
    <property type="term" value="F:oxidoreductase activity"/>
    <property type="evidence" value="ECO:0007669"/>
    <property type="project" value="InterPro"/>
</dbReference>
<dbReference type="PANTHER" id="PTHR43429">
    <property type="entry name" value="PYRIDINE NUCLEOTIDE-DISULFIDE OXIDOREDUCTASE DOMAIN-CONTAINING"/>
    <property type="match status" value="1"/>
</dbReference>
<dbReference type="Gene3D" id="3.50.50.60">
    <property type="entry name" value="FAD/NAD(P)-binding domain"/>
    <property type="match status" value="2"/>
</dbReference>
<proteinExistence type="inferred from homology"/>
<evidence type="ECO:0000256" key="1">
    <source>
        <dbReference type="ARBA" id="ARBA00001974"/>
    </source>
</evidence>
<gene>
    <name evidence="6" type="ORF">Q9L42_011440</name>
</gene>
<dbReference type="PRINTS" id="PR00411">
    <property type="entry name" value="PNDRDTASEI"/>
</dbReference>
<comment type="similarity">
    <text evidence="2">Belongs to the FAD-dependent oxidoreductase family.</text>
</comment>
<dbReference type="KEGG" id="mech:Q9L42_011440"/>
<evidence type="ECO:0000313" key="6">
    <source>
        <dbReference type="EMBL" id="XBS18987.1"/>
    </source>
</evidence>
<accession>A0AAU7NPU6</accession>
<dbReference type="PRINTS" id="PR00368">
    <property type="entry name" value="FADPNR"/>
</dbReference>
<dbReference type="Proteomes" id="UP001225378">
    <property type="component" value="Chromosome"/>
</dbReference>
<dbReference type="InterPro" id="IPR050260">
    <property type="entry name" value="FAD-bd_OxRdtase"/>
</dbReference>
<comment type="cofactor">
    <cofactor evidence="1">
        <name>FAD</name>
        <dbReference type="ChEBI" id="CHEBI:57692"/>
    </cofactor>
</comment>
<dbReference type="SUPFAM" id="SSF51905">
    <property type="entry name" value="FAD/NAD(P)-binding domain"/>
    <property type="match status" value="1"/>
</dbReference>
<dbReference type="InterPro" id="IPR036188">
    <property type="entry name" value="FAD/NAD-bd_sf"/>
</dbReference>
<protein>
    <submittedName>
        <fullName evidence="6">FAD-dependent oxidoreductase</fullName>
    </submittedName>
</protein>